<evidence type="ECO:0000256" key="2">
    <source>
        <dbReference type="ARBA" id="ARBA00023125"/>
    </source>
</evidence>
<reference evidence="6 7" key="1">
    <citation type="submission" date="2017-07" db="EMBL/GenBank/DDBJ databases">
        <title>Phenotypical and genomic characterization of a clinical isolate of Shewanella bicestrii sp. nov. producing an extended-spectrum beta-lactamase and a new oxacillinase variant.</title>
        <authorList>
            <person name="Jousset A.B."/>
            <person name="Bonnin R.A."/>
            <person name="Girlich D."/>
            <person name="Dabos L."/>
            <person name="Potron A."/>
            <person name="Dortet L."/>
            <person name="Glaser P."/>
            <person name="Naas T."/>
        </authorList>
    </citation>
    <scope>NUCLEOTIDE SEQUENCE [LARGE SCALE GENOMIC DNA]</scope>
    <source>
        <strain evidence="6 7">JAB-1</strain>
    </source>
</reference>
<evidence type="ECO:0000256" key="3">
    <source>
        <dbReference type="ARBA" id="ARBA00023163"/>
    </source>
</evidence>
<evidence type="ECO:0000256" key="1">
    <source>
        <dbReference type="ARBA" id="ARBA00023015"/>
    </source>
</evidence>
<name>A0A220URR5_9GAMM</name>
<evidence type="ECO:0000313" key="6">
    <source>
        <dbReference type="EMBL" id="ASK70888.1"/>
    </source>
</evidence>
<dbReference type="InterPro" id="IPR001647">
    <property type="entry name" value="HTH_TetR"/>
</dbReference>
<dbReference type="EMBL" id="CP022358">
    <property type="protein sequence ID" value="ASK70888.1"/>
    <property type="molecule type" value="Genomic_DNA"/>
</dbReference>
<dbReference type="InterPro" id="IPR011075">
    <property type="entry name" value="TetR_C"/>
</dbReference>
<dbReference type="SUPFAM" id="SSF48498">
    <property type="entry name" value="Tetracyclin repressor-like, C-terminal domain"/>
    <property type="match status" value="1"/>
</dbReference>
<keyword evidence="7" id="KW-1185">Reference proteome</keyword>
<dbReference type="PRINTS" id="PR00455">
    <property type="entry name" value="HTHTETR"/>
</dbReference>
<proteinExistence type="predicted"/>
<protein>
    <submittedName>
        <fullName evidence="6">TetR family transcriptional regulator</fullName>
    </submittedName>
</protein>
<keyword evidence="3" id="KW-0804">Transcription</keyword>
<keyword evidence="1" id="KW-0805">Transcription regulation</keyword>
<dbReference type="GO" id="GO:0003677">
    <property type="term" value="F:DNA binding"/>
    <property type="evidence" value="ECO:0007669"/>
    <property type="project" value="UniProtKB-UniRule"/>
</dbReference>
<evidence type="ECO:0000313" key="7">
    <source>
        <dbReference type="Proteomes" id="UP000198367"/>
    </source>
</evidence>
<evidence type="ECO:0000256" key="4">
    <source>
        <dbReference type="PROSITE-ProRule" id="PRU00335"/>
    </source>
</evidence>
<feature type="domain" description="HTH tetR-type" evidence="5">
    <location>
        <begin position="6"/>
        <end position="66"/>
    </location>
</feature>
<dbReference type="PROSITE" id="PS50977">
    <property type="entry name" value="HTH_TETR_2"/>
    <property type="match status" value="1"/>
</dbReference>
<dbReference type="Proteomes" id="UP000198367">
    <property type="component" value="Chromosome"/>
</dbReference>
<evidence type="ECO:0000259" key="5">
    <source>
        <dbReference type="PROSITE" id="PS50977"/>
    </source>
</evidence>
<organism evidence="6 7">
    <name type="scientific">Shewanella bicestrii</name>
    <dbReference type="NCBI Taxonomy" id="2018305"/>
    <lineage>
        <taxon>Bacteria</taxon>
        <taxon>Pseudomonadati</taxon>
        <taxon>Pseudomonadota</taxon>
        <taxon>Gammaproteobacteria</taxon>
        <taxon>Alteromonadales</taxon>
        <taxon>Shewanellaceae</taxon>
        <taxon>Shewanella</taxon>
    </lineage>
</organism>
<dbReference type="KEGG" id="sbj:CF168_19540"/>
<gene>
    <name evidence="6" type="ORF">CF168_19540</name>
</gene>
<dbReference type="Pfam" id="PF16925">
    <property type="entry name" value="TetR_C_13"/>
    <property type="match status" value="1"/>
</dbReference>
<feature type="DNA-binding region" description="H-T-H motif" evidence="4">
    <location>
        <begin position="29"/>
        <end position="48"/>
    </location>
</feature>
<keyword evidence="2 4" id="KW-0238">DNA-binding</keyword>
<sequence length="198" mass="22290">MKTETQSTRQHILDVGYSLILKQGFSCLGLAQLLKAAQVPKGSFYHYFKSKEQFGEALLAGYFEQYQAELDCLFNETQLSGFERQMQYWQRWLHVQQDGCVDQKCLVVKLSAEVADLSEAMRLVLLKGSAGIIERLTQCIQVGIADKSICEQDAQVTAELLYHMWLGASLMNKLGHSRAALERALAMTESILKTKTMG</sequence>
<dbReference type="PANTHER" id="PTHR47506:SF6">
    <property type="entry name" value="HTH-TYPE TRANSCRIPTIONAL REPRESSOR NEMR"/>
    <property type="match status" value="1"/>
</dbReference>
<dbReference type="Gene3D" id="1.10.357.10">
    <property type="entry name" value="Tetracycline Repressor, domain 2"/>
    <property type="match status" value="1"/>
</dbReference>
<dbReference type="InterPro" id="IPR036271">
    <property type="entry name" value="Tet_transcr_reg_TetR-rel_C_sf"/>
</dbReference>
<dbReference type="InterPro" id="IPR009057">
    <property type="entry name" value="Homeodomain-like_sf"/>
</dbReference>
<accession>A0A220URR5</accession>
<dbReference type="AlphaFoldDB" id="A0A220URR5"/>
<dbReference type="PANTHER" id="PTHR47506">
    <property type="entry name" value="TRANSCRIPTIONAL REGULATORY PROTEIN"/>
    <property type="match status" value="1"/>
</dbReference>
<dbReference type="RefSeq" id="WP_089068716.1">
    <property type="nucleotide sequence ID" value="NZ_CP022358.1"/>
</dbReference>
<dbReference type="SUPFAM" id="SSF46689">
    <property type="entry name" value="Homeodomain-like"/>
    <property type="match status" value="1"/>
</dbReference>
<dbReference type="Pfam" id="PF00440">
    <property type="entry name" value="TetR_N"/>
    <property type="match status" value="1"/>
</dbReference>